<comment type="similarity">
    <text evidence="2">Belongs to the histidine acid phosphatase family. MINPP1 subfamily.</text>
</comment>
<evidence type="ECO:0000256" key="8">
    <source>
        <dbReference type="ARBA" id="ARBA00023136"/>
    </source>
</evidence>
<gene>
    <name evidence="14" type="ORF">DILT_LOCUS6002</name>
</gene>
<accession>A0A3P7LVE1</accession>
<evidence type="ECO:0000256" key="12">
    <source>
        <dbReference type="ARBA" id="ARBA00043691"/>
    </source>
</evidence>
<comment type="subcellular location">
    <subcellularLocation>
        <location evidence="1">Membrane</location>
    </subcellularLocation>
</comment>
<keyword evidence="15" id="KW-1185">Reference proteome</keyword>
<dbReference type="GO" id="GO:0034417">
    <property type="term" value="F:bisphosphoglycerate 3-phosphatase activity"/>
    <property type="evidence" value="ECO:0007669"/>
    <property type="project" value="UniProtKB-EC"/>
</dbReference>
<evidence type="ECO:0000256" key="11">
    <source>
        <dbReference type="ARBA" id="ARBA00043671"/>
    </source>
</evidence>
<comment type="catalytic activity">
    <reaction evidence="10">
        <text>1D-myo-inositol 1,2,5,6-tetrakisphosphate + H2O = 1D-myo-inositol 1,2,6-trisphosphate + phosphate</text>
        <dbReference type="Rhea" id="RHEA:77119"/>
        <dbReference type="ChEBI" id="CHEBI:15377"/>
        <dbReference type="ChEBI" id="CHEBI:43474"/>
        <dbReference type="ChEBI" id="CHEBI:195535"/>
        <dbReference type="ChEBI" id="CHEBI:195537"/>
        <dbReference type="EC" id="3.1.3.62"/>
    </reaction>
    <physiologicalReaction direction="left-to-right" evidence="10">
        <dbReference type="Rhea" id="RHEA:77120"/>
    </physiologicalReaction>
</comment>
<dbReference type="Proteomes" id="UP000281553">
    <property type="component" value="Unassembled WGS sequence"/>
</dbReference>
<dbReference type="EC" id="3.1.3.62" evidence="4"/>
<evidence type="ECO:0000256" key="5">
    <source>
        <dbReference type="ARBA" id="ARBA00018097"/>
    </source>
</evidence>
<keyword evidence="7" id="KW-0378">Hydrolase</keyword>
<dbReference type="OrthoDB" id="6509975at2759"/>
<sequence length="242" mass="27903">MGTKTAYANNGLVAFRDLPKYPDRLVHVNALFRHGTRSPGDKLLEMMEKLAETLKLRKELSDFNFTFNCRGSGPMELLPAGVQELEKLGLRLRRRLPRDFRLPLNAKVYVSPTNRTKDSAKAFVSKFFQSPWSVSYEEDSDRLRFFDGCDRYAKTIRKNKKLLGEWSAFKEGPEMKKVLADIVADNGLHDLNITLDDIEELYTMATHEASVMQADDAVSGWLKLFRPEHLYVLEYLHDLKVR</sequence>
<comment type="catalytic activity">
    <reaction evidence="11">
        <text>1D-myo-inositol 1,2,4,5,6-pentakisphosphate + H2O = 1D-myo-inositol 1,2,5,6-tetrakisphosphate + phosphate</text>
        <dbReference type="Rhea" id="RHEA:77115"/>
        <dbReference type="ChEBI" id="CHEBI:15377"/>
        <dbReference type="ChEBI" id="CHEBI:43474"/>
        <dbReference type="ChEBI" id="CHEBI:57798"/>
        <dbReference type="ChEBI" id="CHEBI:195535"/>
        <dbReference type="EC" id="3.1.3.62"/>
    </reaction>
    <physiologicalReaction direction="left-to-right" evidence="11">
        <dbReference type="Rhea" id="RHEA:77116"/>
    </physiologicalReaction>
</comment>
<evidence type="ECO:0000256" key="9">
    <source>
        <dbReference type="ARBA" id="ARBA00031642"/>
    </source>
</evidence>
<dbReference type="GO" id="GO:0052745">
    <property type="term" value="F:inositol phosphate phosphatase activity"/>
    <property type="evidence" value="ECO:0007669"/>
    <property type="project" value="TreeGrafter"/>
</dbReference>
<dbReference type="GO" id="GO:0016020">
    <property type="term" value="C:membrane"/>
    <property type="evidence" value="ECO:0007669"/>
    <property type="project" value="UniProtKB-SubCell"/>
</dbReference>
<evidence type="ECO:0000256" key="3">
    <source>
        <dbReference type="ARBA" id="ARBA00012976"/>
    </source>
</evidence>
<reference evidence="14 15" key="1">
    <citation type="submission" date="2018-11" db="EMBL/GenBank/DDBJ databases">
        <authorList>
            <consortium name="Pathogen Informatics"/>
        </authorList>
    </citation>
    <scope>NUCLEOTIDE SEQUENCE [LARGE SCALE GENOMIC DNA]</scope>
</reference>
<name>A0A3P7LVE1_DIBLA</name>
<evidence type="ECO:0000256" key="2">
    <source>
        <dbReference type="ARBA" id="ARBA00008422"/>
    </source>
</evidence>
<evidence type="ECO:0000256" key="7">
    <source>
        <dbReference type="ARBA" id="ARBA00022801"/>
    </source>
</evidence>
<evidence type="ECO:0000256" key="4">
    <source>
        <dbReference type="ARBA" id="ARBA00013040"/>
    </source>
</evidence>
<dbReference type="EC" id="3.1.3.80" evidence="3"/>
<dbReference type="AlphaFoldDB" id="A0A3P7LVE1"/>
<evidence type="ECO:0000313" key="15">
    <source>
        <dbReference type="Proteomes" id="UP000281553"/>
    </source>
</evidence>
<proteinExistence type="inferred from homology"/>
<dbReference type="InterPro" id="IPR029033">
    <property type="entry name" value="His_PPase_superfam"/>
</dbReference>
<dbReference type="InterPro" id="IPR033379">
    <property type="entry name" value="Acid_Pase_AS"/>
</dbReference>
<dbReference type="PROSITE" id="PS00616">
    <property type="entry name" value="HIS_ACID_PHOSPHAT_1"/>
    <property type="match status" value="1"/>
</dbReference>
<comment type="catalytic activity">
    <reaction evidence="12">
        <text>1D-myo-inositol hexakisphosphate + H2O = 1D-myo-inositol 1,2,4,5,6-pentakisphosphate + phosphate</text>
        <dbReference type="Rhea" id="RHEA:16989"/>
        <dbReference type="ChEBI" id="CHEBI:15377"/>
        <dbReference type="ChEBI" id="CHEBI:43474"/>
        <dbReference type="ChEBI" id="CHEBI:57798"/>
        <dbReference type="ChEBI" id="CHEBI:58130"/>
        <dbReference type="EC" id="3.1.3.62"/>
    </reaction>
    <physiologicalReaction direction="left-to-right" evidence="12">
        <dbReference type="Rhea" id="RHEA:16990"/>
    </physiologicalReaction>
</comment>
<keyword evidence="6" id="KW-0732">Signal</keyword>
<dbReference type="Pfam" id="PF00328">
    <property type="entry name" value="His_Phos_2"/>
    <property type="match status" value="1"/>
</dbReference>
<dbReference type="PANTHER" id="PTHR20963">
    <property type="entry name" value="MULTIPLE INOSITOL POLYPHOSPHATE PHOSPHATASE-RELATED"/>
    <property type="match status" value="1"/>
</dbReference>
<keyword evidence="8" id="KW-0472">Membrane</keyword>
<evidence type="ECO:0000256" key="1">
    <source>
        <dbReference type="ARBA" id="ARBA00004370"/>
    </source>
</evidence>
<dbReference type="GO" id="GO:0003993">
    <property type="term" value="F:acid phosphatase activity"/>
    <property type="evidence" value="ECO:0007669"/>
    <property type="project" value="TreeGrafter"/>
</dbReference>
<dbReference type="Gene3D" id="3.40.50.1240">
    <property type="entry name" value="Phosphoglycerate mutase-like"/>
    <property type="match status" value="1"/>
</dbReference>
<dbReference type="InterPro" id="IPR000560">
    <property type="entry name" value="His_Pase_clade-2"/>
</dbReference>
<protein>
    <recommendedName>
        <fullName evidence="5">Multiple inositol polyphosphate phosphatase 1</fullName>
        <ecNumber evidence="4">3.1.3.62</ecNumber>
        <ecNumber evidence="3">3.1.3.80</ecNumber>
    </recommendedName>
    <alternativeName>
        <fullName evidence="9">2,3-bisphosphoglycerate 3-phosphatase</fullName>
    </alternativeName>
</protein>
<comment type="catalytic activity">
    <reaction evidence="13">
        <text>(2R)-2,3-bisphosphoglycerate + H2O = (2R)-2-phosphoglycerate + phosphate</text>
        <dbReference type="Rhea" id="RHEA:27381"/>
        <dbReference type="ChEBI" id="CHEBI:15377"/>
        <dbReference type="ChEBI" id="CHEBI:43474"/>
        <dbReference type="ChEBI" id="CHEBI:58248"/>
        <dbReference type="ChEBI" id="CHEBI:58289"/>
        <dbReference type="EC" id="3.1.3.80"/>
    </reaction>
    <physiologicalReaction direction="left-to-right" evidence="13">
        <dbReference type="Rhea" id="RHEA:27382"/>
    </physiologicalReaction>
</comment>
<evidence type="ECO:0000256" key="10">
    <source>
        <dbReference type="ARBA" id="ARBA00043668"/>
    </source>
</evidence>
<evidence type="ECO:0000256" key="6">
    <source>
        <dbReference type="ARBA" id="ARBA00022729"/>
    </source>
</evidence>
<dbReference type="SUPFAM" id="SSF53254">
    <property type="entry name" value="Phosphoglycerate mutase-like"/>
    <property type="match status" value="1"/>
</dbReference>
<evidence type="ECO:0000256" key="13">
    <source>
        <dbReference type="ARBA" id="ARBA00043832"/>
    </source>
</evidence>
<dbReference type="EMBL" id="UYRU01048600">
    <property type="protein sequence ID" value="VDN10171.1"/>
    <property type="molecule type" value="Genomic_DNA"/>
</dbReference>
<evidence type="ECO:0000313" key="14">
    <source>
        <dbReference type="EMBL" id="VDN10171.1"/>
    </source>
</evidence>
<dbReference type="PANTHER" id="PTHR20963:SF8">
    <property type="entry name" value="MULTIPLE INOSITOL POLYPHOSPHATE PHOSPHATASE 1"/>
    <property type="match status" value="1"/>
</dbReference>
<organism evidence="14 15">
    <name type="scientific">Dibothriocephalus latus</name>
    <name type="common">Fish tapeworm</name>
    <name type="synonym">Diphyllobothrium latum</name>
    <dbReference type="NCBI Taxonomy" id="60516"/>
    <lineage>
        <taxon>Eukaryota</taxon>
        <taxon>Metazoa</taxon>
        <taxon>Spiralia</taxon>
        <taxon>Lophotrochozoa</taxon>
        <taxon>Platyhelminthes</taxon>
        <taxon>Cestoda</taxon>
        <taxon>Eucestoda</taxon>
        <taxon>Diphyllobothriidea</taxon>
        <taxon>Diphyllobothriidae</taxon>
        <taxon>Dibothriocephalus</taxon>
    </lineage>
</organism>